<keyword evidence="6 10" id="KW-0863">Zinc-finger</keyword>
<protein>
    <recommendedName>
        <fullName evidence="11">E3 ubiquitin-protein ligase RMA</fullName>
        <ecNumber evidence="11">2.3.2.27</ecNumber>
    </recommendedName>
    <alternativeName>
        <fullName evidence="11">Protein RING membrane-anchor</fullName>
    </alternativeName>
    <alternativeName>
        <fullName evidence="11">RING-type E3 ubiquitin transferase RMA</fullName>
    </alternativeName>
</protein>
<evidence type="ECO:0000256" key="10">
    <source>
        <dbReference type="PROSITE-ProRule" id="PRU00175"/>
    </source>
</evidence>
<evidence type="ECO:0000256" key="2">
    <source>
        <dbReference type="ARBA" id="ARBA00004308"/>
    </source>
</evidence>
<name>A0AAP0BR00_9ASPA</name>
<comment type="subcellular location">
    <subcellularLocation>
        <location evidence="2">Endomembrane system</location>
    </subcellularLocation>
    <subcellularLocation>
        <location evidence="11">Endoplasmic reticulum membrane</location>
        <topology evidence="11">Single-pass type IV membrane protein</topology>
    </subcellularLocation>
</comment>
<keyword evidence="4 11" id="KW-0808">Transferase</keyword>
<keyword evidence="8 11" id="KW-0862">Zinc</keyword>
<comment type="pathway">
    <text evidence="3 11">Protein modification; protein ubiquitination.</text>
</comment>
<keyword evidence="11" id="KW-0256">Endoplasmic reticulum</keyword>
<keyword evidence="5 11" id="KW-0479">Metal-binding</keyword>
<dbReference type="Pfam" id="PF13445">
    <property type="entry name" value="zf-RING_UBOX"/>
    <property type="match status" value="1"/>
</dbReference>
<dbReference type="InterPro" id="IPR013083">
    <property type="entry name" value="Znf_RING/FYVE/PHD"/>
</dbReference>
<evidence type="ECO:0000259" key="13">
    <source>
        <dbReference type="PROSITE" id="PS50089"/>
    </source>
</evidence>
<keyword evidence="9 11" id="KW-0472">Membrane</keyword>
<dbReference type="GO" id="GO:0061630">
    <property type="term" value="F:ubiquitin protein ligase activity"/>
    <property type="evidence" value="ECO:0007669"/>
    <property type="project" value="UniProtKB-UniRule"/>
</dbReference>
<sequence length="234" mass="25443">MEVEGAFSGCFPDFTDKPSADQETPSQKPLSRADGEDDGAGAAKAGFECNVCLGLAADPVVTACGHLYCWPCIYRWSHLEATPKSSPLCPVCKSPFSESSLIPLYGCGIDAKSRCGNHDIPDRPKEHRKLFAAANTISEDDRRRTYPFYGGSQGRSSAASLSPLAMLPWLSPNHRDFFTGSYQFSGAAAAAAAAGRGGGESMRRRGMQELRVEIWLHQLWVFLLCCAFLCLVFF</sequence>
<comment type="function">
    <text evidence="11">E3 ubiquitin-protein ligase.</text>
</comment>
<evidence type="ECO:0000256" key="6">
    <source>
        <dbReference type="ARBA" id="ARBA00022771"/>
    </source>
</evidence>
<feature type="region of interest" description="Disordered" evidence="12">
    <location>
        <begin position="1"/>
        <end position="39"/>
    </location>
</feature>
<evidence type="ECO:0000256" key="9">
    <source>
        <dbReference type="ARBA" id="ARBA00023136"/>
    </source>
</evidence>
<evidence type="ECO:0000313" key="14">
    <source>
        <dbReference type="EMBL" id="KAK8945227.1"/>
    </source>
</evidence>
<evidence type="ECO:0000313" key="15">
    <source>
        <dbReference type="Proteomes" id="UP001418222"/>
    </source>
</evidence>
<dbReference type="PROSITE" id="PS00518">
    <property type="entry name" value="ZF_RING_1"/>
    <property type="match status" value="1"/>
</dbReference>
<feature type="transmembrane region" description="Helical" evidence="11">
    <location>
        <begin position="214"/>
        <end position="233"/>
    </location>
</feature>
<proteinExistence type="predicted"/>
<reference evidence="14 15" key="1">
    <citation type="journal article" date="2022" name="Nat. Plants">
        <title>Genomes of leafy and leafless Platanthera orchids illuminate the evolution of mycoheterotrophy.</title>
        <authorList>
            <person name="Li M.H."/>
            <person name="Liu K.W."/>
            <person name="Li Z."/>
            <person name="Lu H.C."/>
            <person name="Ye Q.L."/>
            <person name="Zhang D."/>
            <person name="Wang J.Y."/>
            <person name="Li Y.F."/>
            <person name="Zhong Z.M."/>
            <person name="Liu X."/>
            <person name="Yu X."/>
            <person name="Liu D.K."/>
            <person name="Tu X.D."/>
            <person name="Liu B."/>
            <person name="Hao Y."/>
            <person name="Liao X.Y."/>
            <person name="Jiang Y.T."/>
            <person name="Sun W.H."/>
            <person name="Chen J."/>
            <person name="Chen Y.Q."/>
            <person name="Ai Y."/>
            <person name="Zhai J.W."/>
            <person name="Wu S.S."/>
            <person name="Zhou Z."/>
            <person name="Hsiao Y.Y."/>
            <person name="Wu W.L."/>
            <person name="Chen Y.Y."/>
            <person name="Lin Y.F."/>
            <person name="Hsu J.L."/>
            <person name="Li C.Y."/>
            <person name="Wang Z.W."/>
            <person name="Zhao X."/>
            <person name="Zhong W.Y."/>
            <person name="Ma X.K."/>
            <person name="Ma L."/>
            <person name="Huang J."/>
            <person name="Chen G.Z."/>
            <person name="Huang M.Z."/>
            <person name="Huang L."/>
            <person name="Peng D.H."/>
            <person name="Luo Y.B."/>
            <person name="Zou S.Q."/>
            <person name="Chen S.P."/>
            <person name="Lan S."/>
            <person name="Tsai W.C."/>
            <person name="Van de Peer Y."/>
            <person name="Liu Z.J."/>
        </authorList>
    </citation>
    <scope>NUCLEOTIDE SEQUENCE [LARGE SCALE GENOMIC DNA]</scope>
    <source>
        <strain evidence="14">Lor287</strain>
    </source>
</reference>
<comment type="caution">
    <text evidence="14">The sequence shown here is derived from an EMBL/GenBank/DDBJ whole genome shotgun (WGS) entry which is preliminary data.</text>
</comment>
<dbReference type="SUPFAM" id="SSF57850">
    <property type="entry name" value="RING/U-box"/>
    <property type="match status" value="1"/>
</dbReference>
<accession>A0AAP0BR00</accession>
<dbReference type="PROSITE" id="PS50089">
    <property type="entry name" value="ZF_RING_2"/>
    <property type="match status" value="1"/>
</dbReference>
<evidence type="ECO:0000256" key="3">
    <source>
        <dbReference type="ARBA" id="ARBA00004906"/>
    </source>
</evidence>
<dbReference type="InterPro" id="IPR001841">
    <property type="entry name" value="Znf_RING"/>
</dbReference>
<dbReference type="Gene3D" id="3.30.40.10">
    <property type="entry name" value="Zinc/RING finger domain, C3HC4 (zinc finger)"/>
    <property type="match status" value="1"/>
</dbReference>
<organism evidence="14 15">
    <name type="scientific">Platanthera zijinensis</name>
    <dbReference type="NCBI Taxonomy" id="2320716"/>
    <lineage>
        <taxon>Eukaryota</taxon>
        <taxon>Viridiplantae</taxon>
        <taxon>Streptophyta</taxon>
        <taxon>Embryophyta</taxon>
        <taxon>Tracheophyta</taxon>
        <taxon>Spermatophyta</taxon>
        <taxon>Magnoliopsida</taxon>
        <taxon>Liliopsida</taxon>
        <taxon>Asparagales</taxon>
        <taxon>Orchidaceae</taxon>
        <taxon>Orchidoideae</taxon>
        <taxon>Orchideae</taxon>
        <taxon>Orchidinae</taxon>
        <taxon>Platanthera</taxon>
    </lineage>
</organism>
<evidence type="ECO:0000256" key="4">
    <source>
        <dbReference type="ARBA" id="ARBA00022679"/>
    </source>
</evidence>
<dbReference type="InterPro" id="IPR017907">
    <property type="entry name" value="Znf_RING_CS"/>
</dbReference>
<keyword evidence="7 11" id="KW-0833">Ubl conjugation pathway</keyword>
<comment type="domain">
    <text evidence="11">The RING-type zinc finger domain is responsible for E3 ligase activity.</text>
</comment>
<dbReference type="InterPro" id="IPR045103">
    <property type="entry name" value="RNF5/RNF185-like"/>
</dbReference>
<dbReference type="EMBL" id="JBBWWQ010000006">
    <property type="protein sequence ID" value="KAK8945227.1"/>
    <property type="molecule type" value="Genomic_DNA"/>
</dbReference>
<evidence type="ECO:0000256" key="11">
    <source>
        <dbReference type="RuleBase" id="RU369090"/>
    </source>
</evidence>
<comment type="catalytic activity">
    <reaction evidence="1 11">
        <text>S-ubiquitinyl-[E2 ubiquitin-conjugating enzyme]-L-cysteine + [acceptor protein]-L-lysine = [E2 ubiquitin-conjugating enzyme]-L-cysteine + N(6)-ubiquitinyl-[acceptor protein]-L-lysine.</text>
        <dbReference type="EC" id="2.3.2.27"/>
    </reaction>
</comment>
<dbReference type="AlphaFoldDB" id="A0AAP0BR00"/>
<gene>
    <name evidence="14" type="primary">RMA3</name>
    <name evidence="14" type="ORF">KSP39_PZI008144</name>
</gene>
<keyword evidence="11" id="KW-1133">Transmembrane helix</keyword>
<dbReference type="EC" id="2.3.2.27" evidence="11"/>
<dbReference type="Proteomes" id="UP001418222">
    <property type="component" value="Unassembled WGS sequence"/>
</dbReference>
<evidence type="ECO:0000256" key="1">
    <source>
        <dbReference type="ARBA" id="ARBA00000900"/>
    </source>
</evidence>
<dbReference type="GO" id="GO:0008270">
    <property type="term" value="F:zinc ion binding"/>
    <property type="evidence" value="ECO:0007669"/>
    <property type="project" value="UniProtKB-KW"/>
</dbReference>
<dbReference type="GO" id="GO:0006511">
    <property type="term" value="P:ubiquitin-dependent protein catabolic process"/>
    <property type="evidence" value="ECO:0007669"/>
    <property type="project" value="UniProtKB-UniRule"/>
</dbReference>
<evidence type="ECO:0000256" key="8">
    <source>
        <dbReference type="ARBA" id="ARBA00022833"/>
    </source>
</evidence>
<feature type="domain" description="RING-type" evidence="13">
    <location>
        <begin position="49"/>
        <end position="93"/>
    </location>
</feature>
<evidence type="ECO:0000256" key="7">
    <source>
        <dbReference type="ARBA" id="ARBA00022786"/>
    </source>
</evidence>
<dbReference type="InterPro" id="IPR027370">
    <property type="entry name" value="Znf-RING_euk"/>
</dbReference>
<dbReference type="PANTHER" id="PTHR12313">
    <property type="entry name" value="E3 UBIQUITIN-PROTEIN LIGASE RNF5-RELATED"/>
    <property type="match status" value="1"/>
</dbReference>
<evidence type="ECO:0000256" key="12">
    <source>
        <dbReference type="SAM" id="MobiDB-lite"/>
    </source>
</evidence>
<keyword evidence="11" id="KW-0812">Transmembrane</keyword>
<evidence type="ECO:0000256" key="5">
    <source>
        <dbReference type="ARBA" id="ARBA00022723"/>
    </source>
</evidence>
<dbReference type="SMART" id="SM00184">
    <property type="entry name" value="RING"/>
    <property type="match status" value="1"/>
</dbReference>
<dbReference type="GO" id="GO:0005789">
    <property type="term" value="C:endoplasmic reticulum membrane"/>
    <property type="evidence" value="ECO:0007669"/>
    <property type="project" value="UniProtKB-SubCell"/>
</dbReference>
<keyword evidence="15" id="KW-1185">Reference proteome</keyword>